<dbReference type="PRINTS" id="PR00080">
    <property type="entry name" value="SDRFAMILY"/>
</dbReference>
<dbReference type="EMBL" id="CDMC01000014">
    <property type="protein sequence ID" value="CEL09462.1"/>
    <property type="molecule type" value="Genomic_DNA"/>
</dbReference>
<dbReference type="Pfam" id="PF13561">
    <property type="entry name" value="adh_short_C2"/>
    <property type="match status" value="1"/>
</dbReference>
<sequence length="360" mass="38764">MHRMCVYPSCRVSECTFLRFQPPINRTSNHLASKSTLSRSFTSYNQPYNNAQFHPSNRLSGRTCMITGGSSGIGFAIAERFLQEGVSRVILVGRSYERLQSAAARLERQAPESVPATKQTDGASDAVATRAPEEDQVQGSSRFTPGTLMDSSDRVGLLIGDVAEAASWMRELENAIKPVDILVNAAGISTSNVLPRLDPSDISKVLRTNLEGSLLTSRALIRAAIRNRVRNRTGADGLITTPPSKCIINISSLLALKGGTGAVPYAASKAGILGLTRSLTVEAAETLKNQVIRSNVIVPGYIETPMIADFSQTENDKLGERIPLRRFGQPQEVADAAVFLAQNEYANNCVINLDGGLSAL</sequence>
<feature type="region of interest" description="Disordered" evidence="5">
    <location>
        <begin position="106"/>
        <end position="146"/>
    </location>
</feature>
<dbReference type="PRINTS" id="PR00081">
    <property type="entry name" value="GDHRDH"/>
</dbReference>
<dbReference type="SMART" id="SM00822">
    <property type="entry name" value="PKS_KR"/>
    <property type="match status" value="1"/>
</dbReference>
<dbReference type="SUPFAM" id="SSF51735">
    <property type="entry name" value="NAD(P)-binding Rossmann-fold domains"/>
    <property type="match status" value="1"/>
</dbReference>
<evidence type="ECO:0000259" key="6">
    <source>
        <dbReference type="SMART" id="SM00822"/>
    </source>
</evidence>
<evidence type="ECO:0000256" key="1">
    <source>
        <dbReference type="ARBA" id="ARBA00006484"/>
    </source>
</evidence>
<dbReference type="STRING" id="454130.A0A0U5GCG5"/>
<protein>
    <submittedName>
        <fullName evidence="7">Putative 3-oxoacyl-acyl carrier protein reductase (AFU_orthologue AFUA_6G10520)</fullName>
    </submittedName>
</protein>
<evidence type="ECO:0000256" key="4">
    <source>
        <dbReference type="RuleBase" id="RU000363"/>
    </source>
</evidence>
<evidence type="ECO:0000313" key="7">
    <source>
        <dbReference type="EMBL" id="CEL09462.1"/>
    </source>
</evidence>
<dbReference type="AlphaFoldDB" id="A0A0U5GCG5"/>
<keyword evidence="8" id="KW-1185">Reference proteome</keyword>
<feature type="domain" description="Ketoreductase" evidence="6">
    <location>
        <begin position="62"/>
        <end position="290"/>
    </location>
</feature>
<dbReference type="InterPro" id="IPR036291">
    <property type="entry name" value="NAD(P)-bd_dom_sf"/>
</dbReference>
<evidence type="ECO:0000256" key="3">
    <source>
        <dbReference type="ARBA" id="ARBA00023002"/>
    </source>
</evidence>
<reference evidence="8" key="1">
    <citation type="journal article" date="2016" name="Genome Announc.">
        <title>Draft genome sequences of fungus Aspergillus calidoustus.</title>
        <authorList>
            <person name="Horn F."/>
            <person name="Linde J."/>
            <person name="Mattern D.J."/>
            <person name="Walther G."/>
            <person name="Guthke R."/>
            <person name="Scherlach K."/>
            <person name="Martin K."/>
            <person name="Brakhage A.A."/>
            <person name="Petzke L."/>
            <person name="Valiante V."/>
        </authorList>
    </citation>
    <scope>NUCLEOTIDE SEQUENCE [LARGE SCALE GENOMIC DNA]</scope>
    <source>
        <strain evidence="8">SF006504</strain>
    </source>
</reference>
<dbReference type="Proteomes" id="UP000054771">
    <property type="component" value="Unassembled WGS sequence"/>
</dbReference>
<evidence type="ECO:0000256" key="2">
    <source>
        <dbReference type="ARBA" id="ARBA00022857"/>
    </source>
</evidence>
<dbReference type="Pfam" id="PF00106">
    <property type="entry name" value="adh_short"/>
    <property type="match status" value="1"/>
</dbReference>
<dbReference type="OMA" id="TCMITGG"/>
<dbReference type="InterPro" id="IPR002347">
    <property type="entry name" value="SDR_fam"/>
</dbReference>
<dbReference type="Gene3D" id="3.40.50.720">
    <property type="entry name" value="NAD(P)-binding Rossmann-like Domain"/>
    <property type="match status" value="1"/>
</dbReference>
<evidence type="ECO:0000313" key="8">
    <source>
        <dbReference type="Proteomes" id="UP000054771"/>
    </source>
</evidence>
<keyword evidence="2" id="KW-0521">NADP</keyword>
<dbReference type="OrthoDB" id="47007at2759"/>
<name>A0A0U5GCG5_ASPCI</name>
<dbReference type="PANTHER" id="PTHR42760">
    <property type="entry name" value="SHORT-CHAIN DEHYDROGENASES/REDUCTASES FAMILY MEMBER"/>
    <property type="match status" value="1"/>
</dbReference>
<dbReference type="InterPro" id="IPR057326">
    <property type="entry name" value="KR_dom"/>
</dbReference>
<accession>A0A0U5GCG5</accession>
<comment type="similarity">
    <text evidence="1 4">Belongs to the short-chain dehydrogenases/reductases (SDR) family.</text>
</comment>
<proteinExistence type="inferred from homology"/>
<dbReference type="GO" id="GO:0016616">
    <property type="term" value="F:oxidoreductase activity, acting on the CH-OH group of donors, NAD or NADP as acceptor"/>
    <property type="evidence" value="ECO:0007669"/>
    <property type="project" value="UniProtKB-ARBA"/>
</dbReference>
<evidence type="ECO:0000256" key="5">
    <source>
        <dbReference type="SAM" id="MobiDB-lite"/>
    </source>
</evidence>
<gene>
    <name evidence="7" type="ORF">ASPCAL12597</name>
</gene>
<dbReference type="PANTHER" id="PTHR42760:SF133">
    <property type="entry name" value="3-OXOACYL-[ACYL-CARRIER-PROTEIN] REDUCTASE"/>
    <property type="match status" value="1"/>
</dbReference>
<organism evidence="7 8">
    <name type="scientific">Aspergillus calidoustus</name>
    <dbReference type="NCBI Taxonomy" id="454130"/>
    <lineage>
        <taxon>Eukaryota</taxon>
        <taxon>Fungi</taxon>
        <taxon>Dikarya</taxon>
        <taxon>Ascomycota</taxon>
        <taxon>Pezizomycotina</taxon>
        <taxon>Eurotiomycetes</taxon>
        <taxon>Eurotiomycetidae</taxon>
        <taxon>Eurotiales</taxon>
        <taxon>Aspergillaceae</taxon>
        <taxon>Aspergillus</taxon>
        <taxon>Aspergillus subgen. Nidulantes</taxon>
    </lineage>
</organism>
<keyword evidence="3" id="KW-0560">Oxidoreductase</keyword>
<dbReference type="GO" id="GO:0048038">
    <property type="term" value="F:quinone binding"/>
    <property type="evidence" value="ECO:0007669"/>
    <property type="project" value="TreeGrafter"/>
</dbReference>
<dbReference type="GO" id="GO:0006633">
    <property type="term" value="P:fatty acid biosynthetic process"/>
    <property type="evidence" value="ECO:0007669"/>
    <property type="project" value="TreeGrafter"/>
</dbReference>